<evidence type="ECO:0000256" key="2">
    <source>
        <dbReference type="SAM" id="MobiDB-lite"/>
    </source>
</evidence>
<organism evidence="3 4">
    <name type="scientific">Dentiscutata erythropus</name>
    <dbReference type="NCBI Taxonomy" id="1348616"/>
    <lineage>
        <taxon>Eukaryota</taxon>
        <taxon>Fungi</taxon>
        <taxon>Fungi incertae sedis</taxon>
        <taxon>Mucoromycota</taxon>
        <taxon>Glomeromycotina</taxon>
        <taxon>Glomeromycetes</taxon>
        <taxon>Diversisporales</taxon>
        <taxon>Gigasporaceae</taxon>
        <taxon>Dentiscutata</taxon>
    </lineage>
</organism>
<keyword evidence="4" id="KW-1185">Reference proteome</keyword>
<accession>A0A9N9BSQ7</accession>
<feature type="compositionally biased region" description="Acidic residues" evidence="2">
    <location>
        <begin position="165"/>
        <end position="185"/>
    </location>
</feature>
<feature type="compositionally biased region" description="Low complexity" evidence="2">
    <location>
        <begin position="186"/>
        <end position="202"/>
    </location>
</feature>
<gene>
    <name evidence="3" type="ORF">DERYTH_LOCUS6562</name>
</gene>
<name>A0A9N9BSQ7_9GLOM</name>
<sequence>MLVWCTCHTCSLNDSGGSWISKSAKTQHRQQEYNNNLENYSDDNLEVDRLENEIRSKNKLENNLRNEGELENSLKSRNKNKLVNSLESKNEFANSNELINSLESKNEFANSDKLINSLESENEFENSDELVNSLESKNEFENNDESENSFKSGNEFEDNDKSENSFENEEEFISMLEYEDSDNDSENNSNNSTITDTSNTDNEVCSSVQHENTFILCGCVLSWSGDIPGITKLICLMGHNSYRGCCYCNIKGIYSSHIYYPTNPPRDQNSETYDSENLPIRTHNEFKRQIKTIQNAQTKLEKN</sequence>
<dbReference type="OrthoDB" id="2409473at2759"/>
<feature type="coiled-coil region" evidence="1">
    <location>
        <begin position="40"/>
        <end position="77"/>
    </location>
</feature>
<reference evidence="3" key="1">
    <citation type="submission" date="2021-06" db="EMBL/GenBank/DDBJ databases">
        <authorList>
            <person name="Kallberg Y."/>
            <person name="Tangrot J."/>
            <person name="Rosling A."/>
        </authorList>
    </citation>
    <scope>NUCLEOTIDE SEQUENCE</scope>
    <source>
        <strain evidence="3">MA453B</strain>
    </source>
</reference>
<dbReference type="Proteomes" id="UP000789405">
    <property type="component" value="Unassembled WGS sequence"/>
</dbReference>
<evidence type="ECO:0000313" key="4">
    <source>
        <dbReference type="Proteomes" id="UP000789405"/>
    </source>
</evidence>
<proteinExistence type="predicted"/>
<feature type="region of interest" description="Disordered" evidence="2">
    <location>
        <begin position="137"/>
        <end position="202"/>
    </location>
</feature>
<keyword evidence="1" id="KW-0175">Coiled coil</keyword>
<protein>
    <submittedName>
        <fullName evidence="3">18922_t:CDS:1</fullName>
    </submittedName>
</protein>
<dbReference type="EMBL" id="CAJVPY010003007">
    <property type="protein sequence ID" value="CAG8578453.1"/>
    <property type="molecule type" value="Genomic_DNA"/>
</dbReference>
<comment type="caution">
    <text evidence="3">The sequence shown here is derived from an EMBL/GenBank/DDBJ whole genome shotgun (WGS) entry which is preliminary data.</text>
</comment>
<dbReference type="AlphaFoldDB" id="A0A9N9BSQ7"/>
<evidence type="ECO:0000313" key="3">
    <source>
        <dbReference type="EMBL" id="CAG8578453.1"/>
    </source>
</evidence>
<evidence type="ECO:0000256" key="1">
    <source>
        <dbReference type="SAM" id="Coils"/>
    </source>
</evidence>